<accession>A0ABU1P9A1</accession>
<organism evidence="2 3">
    <name type="scientific">Herbaspirillum frisingense</name>
    <dbReference type="NCBI Taxonomy" id="92645"/>
    <lineage>
        <taxon>Bacteria</taxon>
        <taxon>Pseudomonadati</taxon>
        <taxon>Pseudomonadota</taxon>
        <taxon>Betaproteobacteria</taxon>
        <taxon>Burkholderiales</taxon>
        <taxon>Oxalobacteraceae</taxon>
        <taxon>Herbaspirillum</taxon>
    </lineage>
</organism>
<proteinExistence type="predicted"/>
<reference evidence="2 3" key="1">
    <citation type="submission" date="2023-07" db="EMBL/GenBank/DDBJ databases">
        <title>Sorghum-associated microbial communities from plants grown in Nebraska, USA.</title>
        <authorList>
            <person name="Schachtman D."/>
        </authorList>
    </citation>
    <scope>NUCLEOTIDE SEQUENCE [LARGE SCALE GENOMIC DNA]</scope>
    <source>
        <strain evidence="2 3">596</strain>
    </source>
</reference>
<comment type="caution">
    <text evidence="2">The sequence shown here is derived from an EMBL/GenBank/DDBJ whole genome shotgun (WGS) entry which is preliminary data.</text>
</comment>
<evidence type="ECO:0000313" key="3">
    <source>
        <dbReference type="Proteomes" id="UP001260715"/>
    </source>
</evidence>
<name>A0ABU1P9A1_9BURK</name>
<dbReference type="Proteomes" id="UP001260715">
    <property type="component" value="Unassembled WGS sequence"/>
</dbReference>
<evidence type="ECO:0000256" key="1">
    <source>
        <dbReference type="SAM" id="MobiDB-lite"/>
    </source>
</evidence>
<evidence type="ECO:0000313" key="2">
    <source>
        <dbReference type="EMBL" id="MDR6582481.1"/>
    </source>
</evidence>
<dbReference type="EMBL" id="JAVDSJ010000001">
    <property type="protein sequence ID" value="MDR6582481.1"/>
    <property type="molecule type" value="Genomic_DNA"/>
</dbReference>
<dbReference type="InterPro" id="IPR025528">
    <property type="entry name" value="BrnA_antitoxin"/>
</dbReference>
<feature type="region of interest" description="Disordered" evidence="1">
    <location>
        <begin position="20"/>
        <end position="57"/>
    </location>
</feature>
<dbReference type="RefSeq" id="WP_102662434.1">
    <property type="nucleotide sequence ID" value="NZ_JAVDSJ010000001.1"/>
</dbReference>
<keyword evidence="3" id="KW-1185">Reference proteome</keyword>
<sequence length="97" mass="10529">MPTLKKRTILPTAAEDAAITAAAKSDPDAQPLSDPQMAAMRPARGRGRQAGSGSKIQVTMRFDQDIVEAFKRGGDGWQSRINGALREWLVQHQSLKA</sequence>
<dbReference type="Pfam" id="PF14384">
    <property type="entry name" value="BrnA_antitoxin"/>
    <property type="match status" value="1"/>
</dbReference>
<protein>
    <submittedName>
        <fullName evidence="2">Uncharacterized protein (DUF4415 family)</fullName>
    </submittedName>
</protein>
<gene>
    <name evidence="2" type="ORF">J2W50_000656</name>
</gene>